<sequence>MDQQTTDQLRERRINLRLRHAQALTSLMEERSDLRGVHALADYFDEAVRWSA</sequence>
<dbReference type="RefSeq" id="WP_345172732.1">
    <property type="nucleotide sequence ID" value="NZ_BAABFQ010000004.1"/>
</dbReference>
<dbReference type="EMBL" id="JBHSMD010000003">
    <property type="protein sequence ID" value="MFC5493492.1"/>
    <property type="molecule type" value="Genomic_DNA"/>
</dbReference>
<evidence type="ECO:0000313" key="2">
    <source>
        <dbReference type="Proteomes" id="UP001595956"/>
    </source>
</evidence>
<protein>
    <submittedName>
        <fullName evidence="1">Uncharacterized protein</fullName>
    </submittedName>
</protein>
<dbReference type="Proteomes" id="UP001595956">
    <property type="component" value="Unassembled WGS sequence"/>
</dbReference>
<comment type="caution">
    <text evidence="1">The sequence shown here is derived from an EMBL/GenBank/DDBJ whole genome shotgun (WGS) entry which is preliminary data.</text>
</comment>
<reference evidence="2" key="1">
    <citation type="journal article" date="2019" name="Int. J. Syst. Evol. Microbiol.">
        <title>The Global Catalogue of Microorganisms (GCM) 10K type strain sequencing project: providing services to taxonomists for standard genome sequencing and annotation.</title>
        <authorList>
            <consortium name="The Broad Institute Genomics Platform"/>
            <consortium name="The Broad Institute Genome Sequencing Center for Infectious Disease"/>
            <person name="Wu L."/>
            <person name="Ma J."/>
        </authorList>
    </citation>
    <scope>NUCLEOTIDE SEQUENCE [LARGE SCALE GENOMIC DNA]</scope>
    <source>
        <strain evidence="2">KACC 13778</strain>
    </source>
</reference>
<evidence type="ECO:0000313" key="1">
    <source>
        <dbReference type="EMBL" id="MFC5493492.1"/>
    </source>
</evidence>
<accession>A0ABW0N3D8</accession>
<gene>
    <name evidence="1" type="ORF">ACFPKY_10280</name>
</gene>
<name>A0ABW0N3D8_9ACTN</name>
<keyword evidence="2" id="KW-1185">Reference proteome</keyword>
<proteinExistence type="predicted"/>
<organism evidence="1 2">
    <name type="scientific">Nocardioides caricicola</name>
    <dbReference type="NCBI Taxonomy" id="634770"/>
    <lineage>
        <taxon>Bacteria</taxon>
        <taxon>Bacillati</taxon>
        <taxon>Actinomycetota</taxon>
        <taxon>Actinomycetes</taxon>
        <taxon>Propionibacteriales</taxon>
        <taxon>Nocardioidaceae</taxon>
        <taxon>Nocardioides</taxon>
    </lineage>
</organism>